<keyword evidence="11 14" id="KW-0472">Membrane</keyword>
<dbReference type="Pfam" id="PF08033">
    <property type="entry name" value="Sec23_BS"/>
    <property type="match status" value="1"/>
</dbReference>
<reference evidence="20 21" key="1">
    <citation type="journal article" date="2017" name="Int. J. Parasitol.">
        <title>The genome of the protozoan parasite Cystoisospora suis and a reverse vaccinology approach to identify vaccine candidates.</title>
        <authorList>
            <person name="Palmieri N."/>
            <person name="Shrestha A."/>
            <person name="Ruttkowski B."/>
            <person name="Beck T."/>
            <person name="Vogl C."/>
            <person name="Tomley F."/>
            <person name="Blake D.P."/>
            <person name="Joachim A."/>
        </authorList>
    </citation>
    <scope>NUCLEOTIDE SEQUENCE [LARGE SCALE GENOMIC DNA]</scope>
    <source>
        <strain evidence="20 21">Wien I</strain>
    </source>
</reference>
<dbReference type="RefSeq" id="XP_067927258.1">
    <property type="nucleotide sequence ID" value="XM_068060763.1"/>
</dbReference>
<dbReference type="GO" id="GO:0005789">
    <property type="term" value="C:endoplasmic reticulum membrane"/>
    <property type="evidence" value="ECO:0007669"/>
    <property type="project" value="UniProtKB-SubCell"/>
</dbReference>
<dbReference type="InterPro" id="IPR036175">
    <property type="entry name" value="Sec23/24_helical_dom_sf"/>
</dbReference>
<dbReference type="GO" id="GO:0030127">
    <property type="term" value="C:COPII vesicle coat"/>
    <property type="evidence" value="ECO:0007669"/>
    <property type="project" value="InterPro"/>
</dbReference>
<dbReference type="GO" id="GO:0005096">
    <property type="term" value="F:GTPase activator activity"/>
    <property type="evidence" value="ECO:0007669"/>
    <property type="project" value="TreeGrafter"/>
</dbReference>
<accession>A0A2C6LFV1</accession>
<dbReference type="GO" id="GO:0070971">
    <property type="term" value="C:endoplasmic reticulum exit site"/>
    <property type="evidence" value="ECO:0007669"/>
    <property type="project" value="TreeGrafter"/>
</dbReference>
<keyword evidence="8 14" id="KW-0931">ER-Golgi transport</keyword>
<dbReference type="InterPro" id="IPR037364">
    <property type="entry name" value="Sec23"/>
</dbReference>
<dbReference type="AlphaFoldDB" id="A0A2C6LFV1"/>
<dbReference type="SUPFAM" id="SSF82754">
    <property type="entry name" value="C-terminal, gelsolin-like domain of Sec23/24"/>
    <property type="match status" value="1"/>
</dbReference>
<keyword evidence="12 14" id="KW-0968">Cytoplasmic vesicle</keyword>
<keyword evidence="21" id="KW-1185">Reference proteome</keyword>
<feature type="domain" description="Gelsolin-like" evidence="15">
    <location>
        <begin position="682"/>
        <end position="768"/>
    </location>
</feature>
<dbReference type="Pfam" id="PF04815">
    <property type="entry name" value="Sec23_helical"/>
    <property type="match status" value="1"/>
</dbReference>
<dbReference type="InterPro" id="IPR036174">
    <property type="entry name" value="Znf_Sec23_Sec24_sf"/>
</dbReference>
<evidence type="ECO:0000256" key="10">
    <source>
        <dbReference type="ARBA" id="ARBA00023034"/>
    </source>
</evidence>
<dbReference type="InterPro" id="IPR006900">
    <property type="entry name" value="Sec23/24_helical_dom"/>
</dbReference>
<dbReference type="Pfam" id="PF04810">
    <property type="entry name" value="zf-Sec23_Sec24"/>
    <property type="match status" value="1"/>
</dbReference>
<dbReference type="Gene3D" id="3.40.50.410">
    <property type="entry name" value="von Willebrand factor, type A domain"/>
    <property type="match status" value="1"/>
</dbReference>
<name>A0A2C6LFV1_9APIC</name>
<dbReference type="FunFam" id="3.40.20.10:FF:000041">
    <property type="entry name" value="Protein transport protein SEC23"/>
    <property type="match status" value="1"/>
</dbReference>
<dbReference type="Pfam" id="PF00626">
    <property type="entry name" value="Gelsolin"/>
    <property type="match status" value="1"/>
</dbReference>
<dbReference type="Gene3D" id="1.20.120.730">
    <property type="entry name" value="Sec23/Sec24 helical domain"/>
    <property type="match status" value="1"/>
</dbReference>
<evidence type="ECO:0000256" key="3">
    <source>
        <dbReference type="ARBA" id="ARBA00021212"/>
    </source>
</evidence>
<feature type="domain" description="Sec23/Sec24 beta-sandwich" evidence="19">
    <location>
        <begin position="450"/>
        <end position="553"/>
    </location>
</feature>
<dbReference type="PANTHER" id="PTHR11141:SF0">
    <property type="entry name" value="PROTEIN TRANSPORT PROTEIN SEC23"/>
    <property type="match status" value="1"/>
</dbReference>
<evidence type="ECO:0000256" key="6">
    <source>
        <dbReference type="ARBA" id="ARBA00022824"/>
    </source>
</evidence>
<dbReference type="GO" id="GO:0090110">
    <property type="term" value="P:COPII-coated vesicle cargo loading"/>
    <property type="evidence" value="ECO:0007669"/>
    <property type="project" value="TreeGrafter"/>
</dbReference>
<evidence type="ECO:0000256" key="11">
    <source>
        <dbReference type="ARBA" id="ARBA00023136"/>
    </source>
</evidence>
<evidence type="ECO:0000259" key="16">
    <source>
        <dbReference type="Pfam" id="PF04810"/>
    </source>
</evidence>
<keyword evidence="14" id="KW-0963">Cytoplasm</keyword>
<evidence type="ECO:0000313" key="20">
    <source>
        <dbReference type="EMBL" id="PHJ25612.1"/>
    </source>
</evidence>
<evidence type="ECO:0000256" key="9">
    <source>
        <dbReference type="ARBA" id="ARBA00022927"/>
    </source>
</evidence>
<dbReference type="GO" id="GO:0008270">
    <property type="term" value="F:zinc ion binding"/>
    <property type="evidence" value="ECO:0007669"/>
    <property type="project" value="InterPro"/>
</dbReference>
<dbReference type="SUPFAM" id="SSF82919">
    <property type="entry name" value="Zn-finger domain of Sec23/24"/>
    <property type="match status" value="1"/>
</dbReference>
<dbReference type="SUPFAM" id="SSF81811">
    <property type="entry name" value="Helical domain of Sec23/24"/>
    <property type="match status" value="1"/>
</dbReference>
<dbReference type="Proteomes" id="UP000221165">
    <property type="component" value="Unassembled WGS sequence"/>
</dbReference>
<evidence type="ECO:0000313" key="21">
    <source>
        <dbReference type="Proteomes" id="UP000221165"/>
    </source>
</evidence>
<keyword evidence="6 14" id="KW-0256">Endoplasmic reticulum</keyword>
<evidence type="ECO:0000256" key="5">
    <source>
        <dbReference type="ARBA" id="ARBA00022723"/>
    </source>
</evidence>
<dbReference type="InterPro" id="IPR029006">
    <property type="entry name" value="ADF-H/Gelsolin-like_dom_sf"/>
</dbReference>
<dbReference type="VEuPathDB" id="ToxoDB:CSUI_000529"/>
<organism evidence="20 21">
    <name type="scientific">Cystoisospora suis</name>
    <dbReference type="NCBI Taxonomy" id="483139"/>
    <lineage>
        <taxon>Eukaryota</taxon>
        <taxon>Sar</taxon>
        <taxon>Alveolata</taxon>
        <taxon>Apicomplexa</taxon>
        <taxon>Conoidasida</taxon>
        <taxon>Coccidia</taxon>
        <taxon>Eucoccidiorida</taxon>
        <taxon>Eimeriorina</taxon>
        <taxon>Sarcocystidae</taxon>
        <taxon>Cystoisospora</taxon>
    </lineage>
</organism>
<dbReference type="SUPFAM" id="SSF81995">
    <property type="entry name" value="beta-sandwich domain of Sec23/24"/>
    <property type="match status" value="1"/>
</dbReference>
<dbReference type="InterPro" id="IPR006895">
    <property type="entry name" value="Znf_Sec23_Sec24"/>
</dbReference>
<proteinExistence type="inferred from homology"/>
<evidence type="ECO:0000259" key="17">
    <source>
        <dbReference type="Pfam" id="PF04811"/>
    </source>
</evidence>
<dbReference type="OrthoDB" id="10256289at2759"/>
<dbReference type="SUPFAM" id="SSF53300">
    <property type="entry name" value="vWA-like"/>
    <property type="match status" value="1"/>
</dbReference>
<evidence type="ECO:0000259" key="19">
    <source>
        <dbReference type="Pfam" id="PF08033"/>
    </source>
</evidence>
<evidence type="ECO:0000256" key="7">
    <source>
        <dbReference type="ARBA" id="ARBA00022833"/>
    </source>
</evidence>
<dbReference type="GeneID" id="94423974"/>
<gene>
    <name evidence="20" type="ORF">CSUI_000529</name>
</gene>
<feature type="domain" description="Sec23/Sec24 trunk" evidence="17">
    <location>
        <begin position="142"/>
        <end position="438"/>
    </location>
</feature>
<comment type="function">
    <text evidence="13 14">Component of the coat protein complex II (COPII) which promotes the formation of transport vesicles from the endoplasmic reticulum (ER). The coat has two main functions, the physical deformation of the endoplasmic reticulum membrane into vesicles and the selection of cargo molecules.</text>
</comment>
<comment type="caution">
    <text evidence="20">The sequence shown here is derived from an EMBL/GenBank/DDBJ whole genome shotgun (WGS) entry which is preliminary data.</text>
</comment>
<feature type="domain" description="Zinc finger Sec23/Sec24-type" evidence="16">
    <location>
        <begin position="53"/>
        <end position="91"/>
    </location>
</feature>
<sequence length="833" mass="91600">MDVHDHEAATGCRFSWNVWPATRTEAQRIELPLACMFTPLRDCTNLQLVEYEPIRCRVSGCILNPFCSIDFRSKQWTCPFSLQRNAFPNHYAMHISEQNLPAELLYPTIEYILPQPMSSPNPNMPLPGGGPGGASPSVPPLPPPLFFLVVDTCIIEEELDQLRDSLLQALALMPSDAMVGIITYGAMVMLHELGGGGDEQDASYGEAMKAHVFRGNKELTSLKIQQQLGLVAGGMSSAGGGYVPPRGGAQYGQGPGGRGSFGSTSSPFLSPAAARFIQPVADCEYKMTCILEEMRRDSWPVPSDSRPMRCTGVALSVALAVLEGAWNQLPARVLLFVGGVCTTGPGQVVDLSLCESIRHHLDLQKDNKNARFVKKALKFYTQLANQAVKAGHAVDIFACSLDQVGLYEMKVMTEKTGGCVVMGDSFSINVFKDSLKKFFETDATGFIKMGFNAKIEVLCSKEFKVCGAIGPCTGTGKKGTQVSDTTSVGESATCEWQAAALDKETSIAFYFEITNQQPQNLPPGKQSFLQFQTSYLHPSGRRRLRVTTLSYRFAEPNTIDVAPGFDQEAAAVLMTRLAVFKTETEESLDVLRWLDRKLIRLVSRFADYQKDDPSSFHLSVEFSIYPQFMYHLRRSHFLQTFNASPDETAYYRSVLLRASVMNALVMIQPALLEYSFDQQGPPQPVLLDAQALKPNVILLLDSFFHVVVWHGEMIHQWREQGFHNLPEYENLRQLLQAPLEDAKVILDERFPVPKYVQCNSGGSQARFLLAKVNPSTSYSQTAAGSQGGGAGTLMSGAGADGNGMMVGDESCINTDDVSLKVFMDHLIKLAVQS</sequence>
<protein>
    <recommendedName>
        <fullName evidence="3 14">Protein transport protein SEC23</fullName>
    </recommendedName>
</protein>
<evidence type="ECO:0000256" key="1">
    <source>
        <dbReference type="ARBA" id="ARBA00004255"/>
    </source>
</evidence>
<dbReference type="Gene3D" id="2.30.30.380">
    <property type="entry name" value="Zn-finger domain of Sec23/24"/>
    <property type="match status" value="1"/>
</dbReference>
<dbReference type="GO" id="GO:0006886">
    <property type="term" value="P:intracellular protein transport"/>
    <property type="evidence" value="ECO:0007669"/>
    <property type="project" value="InterPro"/>
</dbReference>
<comment type="similarity">
    <text evidence="2 14">Belongs to the SEC23/SEC24 family. SEC23 subfamily.</text>
</comment>
<dbReference type="InterPro" id="IPR006896">
    <property type="entry name" value="Sec23/24_trunk_dom"/>
</dbReference>
<evidence type="ECO:0000256" key="12">
    <source>
        <dbReference type="ARBA" id="ARBA00023329"/>
    </source>
</evidence>
<comment type="subcellular location">
    <subcellularLocation>
        <location evidence="14">Cytoplasmic vesicle</location>
        <location evidence="14">COPII-coated vesicle membrane</location>
        <topology evidence="14">Peripheral membrane protein</topology>
        <orientation evidence="14">Cytoplasmic side</orientation>
    </subcellularLocation>
    <subcellularLocation>
        <location evidence="14">Endoplasmic reticulum membrane</location>
        <topology evidence="14">Peripheral membrane protein</topology>
        <orientation evidence="14">Cytoplasmic side</orientation>
    </subcellularLocation>
    <subcellularLocation>
        <location evidence="1">Golgi apparatus membrane</location>
        <topology evidence="1">Peripheral membrane protein</topology>
        <orientation evidence="1">Cytoplasmic side</orientation>
    </subcellularLocation>
</comment>
<keyword evidence="10" id="KW-0333">Golgi apparatus</keyword>
<keyword evidence="4 14" id="KW-0813">Transport</keyword>
<keyword evidence="5 14" id="KW-0479">Metal-binding</keyword>
<evidence type="ECO:0000256" key="2">
    <source>
        <dbReference type="ARBA" id="ARBA00009210"/>
    </source>
</evidence>
<evidence type="ECO:0000256" key="14">
    <source>
        <dbReference type="RuleBase" id="RU365030"/>
    </source>
</evidence>
<evidence type="ECO:0000256" key="13">
    <source>
        <dbReference type="ARBA" id="ARBA00025471"/>
    </source>
</evidence>
<dbReference type="GO" id="GO:0000139">
    <property type="term" value="C:Golgi membrane"/>
    <property type="evidence" value="ECO:0007669"/>
    <property type="project" value="UniProtKB-SubCell"/>
</dbReference>
<dbReference type="FunFam" id="1.20.120.730:FF:000005">
    <property type="entry name" value="Protein transport protein SEC23"/>
    <property type="match status" value="1"/>
</dbReference>
<evidence type="ECO:0000256" key="8">
    <source>
        <dbReference type="ARBA" id="ARBA00022892"/>
    </source>
</evidence>
<dbReference type="InterPro" id="IPR036180">
    <property type="entry name" value="Gelsolin-like_dom_sf"/>
</dbReference>
<dbReference type="FunFam" id="2.30.30.380:FF:000001">
    <property type="entry name" value="Protein transport protein SEC23"/>
    <property type="match status" value="1"/>
</dbReference>
<dbReference type="Gene3D" id="3.40.20.10">
    <property type="entry name" value="Severin"/>
    <property type="match status" value="1"/>
</dbReference>
<dbReference type="InterPro" id="IPR007123">
    <property type="entry name" value="Gelsolin-like_dom"/>
</dbReference>
<dbReference type="InterPro" id="IPR036465">
    <property type="entry name" value="vWFA_dom_sf"/>
</dbReference>
<dbReference type="EMBL" id="MIGC01000199">
    <property type="protein sequence ID" value="PHJ25612.1"/>
    <property type="molecule type" value="Genomic_DNA"/>
</dbReference>
<dbReference type="Pfam" id="PF04811">
    <property type="entry name" value="Sec23_trunk"/>
    <property type="match status" value="1"/>
</dbReference>
<keyword evidence="7 14" id="KW-0862">Zinc</keyword>
<evidence type="ECO:0000259" key="15">
    <source>
        <dbReference type="Pfam" id="PF00626"/>
    </source>
</evidence>
<evidence type="ECO:0000256" key="4">
    <source>
        <dbReference type="ARBA" id="ARBA00022448"/>
    </source>
</evidence>
<keyword evidence="9 14" id="KW-0653">Protein transport</keyword>
<dbReference type="PANTHER" id="PTHR11141">
    <property type="entry name" value="PROTEIN TRANSPORT PROTEIN SEC23"/>
    <property type="match status" value="1"/>
</dbReference>
<feature type="domain" description="Sec23/Sec24 helical" evidence="18">
    <location>
        <begin position="566"/>
        <end position="664"/>
    </location>
</feature>
<dbReference type="Gene3D" id="2.60.40.1670">
    <property type="entry name" value="beta-sandwich domain of Sec23/24"/>
    <property type="match status" value="1"/>
</dbReference>
<dbReference type="InterPro" id="IPR012990">
    <property type="entry name" value="Beta-sandwich_Sec23_24"/>
</dbReference>
<evidence type="ECO:0000259" key="18">
    <source>
        <dbReference type="Pfam" id="PF04815"/>
    </source>
</evidence>